<dbReference type="InterPro" id="IPR006311">
    <property type="entry name" value="TAT_signal"/>
</dbReference>
<dbReference type="GO" id="GO:0043190">
    <property type="term" value="C:ATP-binding cassette (ABC) transporter complex"/>
    <property type="evidence" value="ECO:0007669"/>
    <property type="project" value="InterPro"/>
</dbReference>
<feature type="domain" description="Solute-binding protein family 5" evidence="5">
    <location>
        <begin position="84"/>
        <end position="443"/>
    </location>
</feature>
<evidence type="ECO:0000256" key="1">
    <source>
        <dbReference type="ARBA" id="ARBA00004418"/>
    </source>
</evidence>
<evidence type="ECO:0000259" key="5">
    <source>
        <dbReference type="Pfam" id="PF00496"/>
    </source>
</evidence>
<comment type="similarity">
    <text evidence="2">Belongs to the bacterial solute-binding protein 5 family.</text>
</comment>
<dbReference type="PIRSF" id="PIRSF002741">
    <property type="entry name" value="MppA"/>
    <property type="match status" value="1"/>
</dbReference>
<dbReference type="InterPro" id="IPR039424">
    <property type="entry name" value="SBP_5"/>
</dbReference>
<dbReference type="CDD" id="cd08517">
    <property type="entry name" value="PBP2_NikA_DppA_OppA_like_13"/>
    <property type="match status" value="1"/>
</dbReference>
<dbReference type="AlphaFoldDB" id="A0A6B9FIU9"/>
<dbReference type="OrthoDB" id="9803988at2"/>
<dbReference type="Gene3D" id="3.10.105.10">
    <property type="entry name" value="Dipeptide-binding Protein, Domain 3"/>
    <property type="match status" value="1"/>
</dbReference>
<name>A0A6B9FIU9_9HYPH</name>
<evidence type="ECO:0000313" key="7">
    <source>
        <dbReference type="Proteomes" id="UP000012488"/>
    </source>
</evidence>
<dbReference type="InterPro" id="IPR000914">
    <property type="entry name" value="SBP_5_dom"/>
</dbReference>
<proteinExistence type="inferred from homology"/>
<dbReference type="PANTHER" id="PTHR30290:SF38">
    <property type="entry name" value="D,D-DIPEPTIDE-BINDING PERIPLASMIC PROTEIN DDPA-RELATED"/>
    <property type="match status" value="1"/>
</dbReference>
<dbReference type="SUPFAM" id="SSF53850">
    <property type="entry name" value="Periplasmic binding protein-like II"/>
    <property type="match status" value="1"/>
</dbReference>
<dbReference type="InterPro" id="IPR030678">
    <property type="entry name" value="Peptide/Ni-bd"/>
</dbReference>
<dbReference type="InterPro" id="IPR023765">
    <property type="entry name" value="SBP_5_CS"/>
</dbReference>
<accession>A0A6B9FIU9</accession>
<dbReference type="GO" id="GO:1904680">
    <property type="term" value="F:peptide transmembrane transporter activity"/>
    <property type="evidence" value="ECO:0007669"/>
    <property type="project" value="TreeGrafter"/>
</dbReference>
<dbReference type="Gene3D" id="3.40.190.10">
    <property type="entry name" value="Periplasmic binding protein-like II"/>
    <property type="match status" value="1"/>
</dbReference>
<dbReference type="PROSITE" id="PS51318">
    <property type="entry name" value="TAT"/>
    <property type="match status" value="1"/>
</dbReference>
<feature type="signal peptide" evidence="4">
    <location>
        <begin position="1"/>
        <end position="33"/>
    </location>
</feature>
<organism evidence="6 7">
    <name type="scientific">Methylobacterium mesophilicum SR1.6/6</name>
    <dbReference type="NCBI Taxonomy" id="908290"/>
    <lineage>
        <taxon>Bacteria</taxon>
        <taxon>Pseudomonadati</taxon>
        <taxon>Pseudomonadota</taxon>
        <taxon>Alphaproteobacteria</taxon>
        <taxon>Hyphomicrobiales</taxon>
        <taxon>Methylobacteriaceae</taxon>
        <taxon>Methylobacterium</taxon>
    </lineage>
</organism>
<dbReference type="Proteomes" id="UP000012488">
    <property type="component" value="Chromosome"/>
</dbReference>
<dbReference type="PANTHER" id="PTHR30290">
    <property type="entry name" value="PERIPLASMIC BINDING COMPONENT OF ABC TRANSPORTER"/>
    <property type="match status" value="1"/>
</dbReference>
<feature type="chain" id="PRO_5025459089" evidence="4">
    <location>
        <begin position="34"/>
        <end position="538"/>
    </location>
</feature>
<evidence type="ECO:0000256" key="3">
    <source>
        <dbReference type="ARBA" id="ARBA00022729"/>
    </source>
</evidence>
<protein>
    <submittedName>
        <fullName evidence="6">ABC transporter substrate-binding protein</fullName>
    </submittedName>
</protein>
<dbReference type="EMBL" id="CP043538">
    <property type="protein sequence ID" value="QGY01922.1"/>
    <property type="molecule type" value="Genomic_DNA"/>
</dbReference>
<sequence length="538" mass="59703">MHRPFVWLPTRRSLLAAGTAGLAAAGLSRGARAGDVAKPGGTLVVVLDPEPAGLVAGISISAPAVAVSSNIFDGLVVLDETFTPRPQLAESWETSRDGLSITFRLRKDVSWHDGKPFTSADVQYSLIEVTKKTHPRGNAVFANLKAVETPDPHTAVFRFSRPSPVVWAALEGTETQILPRHLYEGTNPIANPWTAKPIGTGAFVFKEWIRGDRIVLERNPNYWDKGRPLLDRIVFRTIRDAGSRTATLEAGEAQYGAMNPVSLADTERLRGSADLTVETRGFEGSAPMYFFDFNMRRKPFDDIRVRQAFAHALDRTALARTIWYGLAEPATGPIPSYQKAFYNPDTPQYAFDPKKAEALLDEAGLKRGPGGVRLRIDHVPCAYGDDYIRAAEFYRQALKRIGVELRVRTFDLPTYLRVIFTDYDFDTHSAWYSAYPDPQIGVQRRYWSQAIKKGTPSSNASQVADPDLDQVIEAIQVAGDPSERNALIRRFQSVAQEKLPSINLLELKFFRVYAKNLDGISFAPFGGYQSFKTVSTSV</sequence>
<evidence type="ECO:0000256" key="2">
    <source>
        <dbReference type="ARBA" id="ARBA00005695"/>
    </source>
</evidence>
<gene>
    <name evidence="6" type="ORF">MMSR116_08555</name>
</gene>
<dbReference type="PROSITE" id="PS01040">
    <property type="entry name" value="SBP_BACTERIAL_5"/>
    <property type="match status" value="1"/>
</dbReference>
<reference evidence="6 7" key="1">
    <citation type="journal article" date="2012" name="Genet. Mol. Biol.">
        <title>Analysis of 16S rRNA and mxaF genes revealing insights into Methylobacterium niche-specific plant association.</title>
        <authorList>
            <person name="Dourado M.N."/>
            <person name="Andreote F.D."/>
            <person name="Dini-Andreote F."/>
            <person name="Conti R."/>
            <person name="Araujo J.M."/>
            <person name="Araujo W.L."/>
        </authorList>
    </citation>
    <scope>NUCLEOTIDE SEQUENCE [LARGE SCALE GENOMIC DNA]</scope>
    <source>
        <strain evidence="6 7">SR1.6/6</strain>
    </source>
</reference>
<comment type="subcellular location">
    <subcellularLocation>
        <location evidence="1">Periplasm</location>
    </subcellularLocation>
</comment>
<dbReference type="Pfam" id="PF00496">
    <property type="entry name" value="SBP_bac_5"/>
    <property type="match status" value="1"/>
</dbReference>
<dbReference type="GO" id="GO:0030288">
    <property type="term" value="C:outer membrane-bounded periplasmic space"/>
    <property type="evidence" value="ECO:0007669"/>
    <property type="project" value="UniProtKB-ARBA"/>
</dbReference>
<evidence type="ECO:0000256" key="4">
    <source>
        <dbReference type="SAM" id="SignalP"/>
    </source>
</evidence>
<keyword evidence="3 4" id="KW-0732">Signal</keyword>
<dbReference type="KEGG" id="mmes:MMSR116_08555"/>
<dbReference type="GO" id="GO:0015833">
    <property type="term" value="P:peptide transport"/>
    <property type="evidence" value="ECO:0007669"/>
    <property type="project" value="TreeGrafter"/>
</dbReference>
<evidence type="ECO:0000313" key="6">
    <source>
        <dbReference type="EMBL" id="QGY01922.1"/>
    </source>
</evidence>
<reference evidence="6 7" key="2">
    <citation type="journal article" date="2013" name="Genome Announc.">
        <title>Draft Genome Sequence of Methylobacterium mesophilicum Strain SR1.6/6, Isolated from Citrus sinensis.</title>
        <authorList>
            <person name="Marinho Almeida D."/>
            <person name="Dini-Andreote F."/>
            <person name="Camargo Neves A.A."/>
            <person name="Juca Ramos R.T."/>
            <person name="Andreote F.D."/>
            <person name="Carneiro A.R."/>
            <person name="Oliveira de Souza Lima A."/>
            <person name="Caracciolo Gomes de Sa P.H."/>
            <person name="Ribeiro Barbosa M.S."/>
            <person name="Araujo W.L."/>
            <person name="Silva A."/>
        </authorList>
    </citation>
    <scope>NUCLEOTIDE SEQUENCE [LARGE SCALE GENOMIC DNA]</scope>
    <source>
        <strain evidence="6 7">SR1.6/6</strain>
    </source>
</reference>